<dbReference type="EMBL" id="AP012052">
    <property type="protein sequence ID" value="BAJ73767.1"/>
    <property type="molecule type" value="Genomic_DNA"/>
</dbReference>
<reference key="2">
    <citation type="submission" date="2011-02" db="EMBL/GenBank/DDBJ databases">
        <title>Genome sequence of Microbacterium testaceum StLB037.</title>
        <authorList>
            <person name="Morohoshi T."/>
            <person name="Wang W.Z."/>
            <person name="Someya N."/>
            <person name="Ikeda T."/>
        </authorList>
    </citation>
    <scope>NUCLEOTIDE SEQUENCE</scope>
    <source>
        <strain>StLB037</strain>
    </source>
</reference>
<protein>
    <submittedName>
        <fullName evidence="2">Uncharacterized protein</fullName>
    </submittedName>
</protein>
<accession>E8NDU1</accession>
<proteinExistence type="predicted"/>
<sequence>MVLVGVCVAGGMTPAFADEAPDGVLEAIVADTAPARIQGDDLVAQVGDVRAEIPVDSEEPLTLQSGNGPEISITLPRGDGDEDEPAREGSGAVSHDLGDGSRIVPAIRSNGIVQILSVLHDAGAPTSFDYDVAVGTGGSLVAAADGGVRLLDAAGEEAASVAAPWAVDASGKQIPTHFVLGQNRLTQIVDTTSVVDVQYPVVADPAVSVTYYRYSAVNVSRTYNWTNKAIQLAICKVQSGASRGTCTMSAGYELETSVDTSFGLTRGFVSANIGVNESKKVTGNVSWTSPVAYAGSSYKAWAVGTRVTYRIQKWIGRKTLGMSTPRWTLDSTSSTLSAFEPQVGFAVGQ</sequence>
<organism evidence="2 3">
    <name type="scientific">Microbacterium testaceum (strain StLB037)</name>
    <dbReference type="NCBI Taxonomy" id="979556"/>
    <lineage>
        <taxon>Bacteria</taxon>
        <taxon>Bacillati</taxon>
        <taxon>Actinomycetota</taxon>
        <taxon>Actinomycetes</taxon>
        <taxon>Micrococcales</taxon>
        <taxon>Microbacteriaceae</taxon>
        <taxon>Microbacterium</taxon>
    </lineage>
</organism>
<dbReference type="STRING" id="979556.MTES_0803"/>
<dbReference type="AlphaFoldDB" id="E8NDU1"/>
<evidence type="ECO:0000313" key="2">
    <source>
        <dbReference type="EMBL" id="BAJ73767.1"/>
    </source>
</evidence>
<name>E8NDU1_MICTS</name>
<dbReference type="KEGG" id="mts:MTES_0803"/>
<evidence type="ECO:0000313" key="3">
    <source>
        <dbReference type="Proteomes" id="UP000008975"/>
    </source>
</evidence>
<gene>
    <name evidence="2" type="ordered locus">MTES_0803</name>
</gene>
<reference evidence="2 3" key="1">
    <citation type="journal article" date="2011" name="J. Bacteriol.">
        <title>Genome sequence of Microbacterium testaceum StLB037, an N-acylhomoserine lactone-degrading bacterium isolated from potato leaves.</title>
        <authorList>
            <person name="Morohoshi T."/>
            <person name="Wang W.-Z."/>
            <person name="Someya N."/>
            <person name="Ikeda T."/>
        </authorList>
    </citation>
    <scope>NUCLEOTIDE SEQUENCE [LARGE SCALE GENOMIC DNA]</scope>
    <source>
        <strain evidence="2 3">StLB037</strain>
    </source>
</reference>
<evidence type="ECO:0000256" key="1">
    <source>
        <dbReference type="SAM" id="MobiDB-lite"/>
    </source>
</evidence>
<dbReference type="Proteomes" id="UP000008975">
    <property type="component" value="Chromosome"/>
</dbReference>
<feature type="region of interest" description="Disordered" evidence="1">
    <location>
        <begin position="57"/>
        <end position="97"/>
    </location>
</feature>
<dbReference type="HOGENOM" id="CLU_794139_0_0_11"/>